<dbReference type="Pfam" id="PF04057">
    <property type="entry name" value="Rep-A_N"/>
    <property type="match status" value="1"/>
</dbReference>
<dbReference type="InterPro" id="IPR004365">
    <property type="entry name" value="NA-bd_OB_tRNA"/>
</dbReference>
<feature type="domain" description="OB" evidence="11">
    <location>
        <begin position="315"/>
        <end position="385"/>
    </location>
</feature>
<dbReference type="PANTHER" id="PTHR46007:SF8">
    <property type="entry name" value="C2H2-TYPE DOMAIN-CONTAINING PROTEIN"/>
    <property type="match status" value="1"/>
</dbReference>
<gene>
    <name evidence="15" type="ORF">KFE25_011175</name>
</gene>
<keyword evidence="5 9" id="KW-0863">Zinc-finger</keyword>
<feature type="region of interest" description="Disordered" evidence="10">
    <location>
        <begin position="254"/>
        <end position="292"/>
    </location>
</feature>
<keyword evidence="8 9" id="KW-0539">Nucleus</keyword>
<evidence type="ECO:0000256" key="1">
    <source>
        <dbReference type="ARBA" id="ARBA00004123"/>
    </source>
</evidence>
<evidence type="ECO:0000256" key="9">
    <source>
        <dbReference type="RuleBase" id="RU364130"/>
    </source>
</evidence>
<dbReference type="EMBL" id="JAGTXO010000017">
    <property type="protein sequence ID" value="KAG8463178.1"/>
    <property type="molecule type" value="Genomic_DNA"/>
</dbReference>
<evidence type="ECO:0000256" key="8">
    <source>
        <dbReference type="ARBA" id="ARBA00023242"/>
    </source>
</evidence>
<dbReference type="AlphaFoldDB" id="A0A8J6CD51"/>
<dbReference type="FunFam" id="2.40.50.140:FF:000064">
    <property type="entry name" value="Replication protein A subunit"/>
    <property type="match status" value="1"/>
</dbReference>
<keyword evidence="3 9" id="KW-0235">DNA replication</keyword>
<dbReference type="Pfam" id="PF08646">
    <property type="entry name" value="Rep_fac-A_C"/>
    <property type="match status" value="1"/>
</dbReference>
<dbReference type="Pfam" id="PF16900">
    <property type="entry name" value="REPA_OB_2"/>
    <property type="match status" value="1"/>
</dbReference>
<feature type="domain" description="Replication factor-A protein 1 N-terminal" evidence="12">
    <location>
        <begin position="2"/>
        <end position="99"/>
    </location>
</feature>
<feature type="domain" description="Replication factor A C-terminal" evidence="13">
    <location>
        <begin position="595"/>
        <end position="736"/>
    </location>
</feature>
<feature type="domain" description="Replication protein A OB" evidence="14">
    <location>
        <begin position="446"/>
        <end position="526"/>
    </location>
</feature>
<dbReference type="FunFam" id="2.40.50.140:FF:000090">
    <property type="entry name" value="Replication protein A subunit"/>
    <property type="match status" value="1"/>
</dbReference>
<evidence type="ECO:0000256" key="10">
    <source>
        <dbReference type="SAM" id="MobiDB-lite"/>
    </source>
</evidence>
<evidence type="ECO:0000259" key="12">
    <source>
        <dbReference type="Pfam" id="PF04057"/>
    </source>
</evidence>
<evidence type="ECO:0000256" key="2">
    <source>
        <dbReference type="ARBA" id="ARBA00005690"/>
    </source>
</evidence>
<keyword evidence="16" id="KW-1185">Reference proteome</keyword>
<dbReference type="InterPro" id="IPR013955">
    <property type="entry name" value="Rep_factor-A_C"/>
</dbReference>
<dbReference type="GO" id="GO:0006260">
    <property type="term" value="P:DNA replication"/>
    <property type="evidence" value="ECO:0007669"/>
    <property type="project" value="UniProtKB-KW"/>
</dbReference>
<dbReference type="CDD" id="cd04476">
    <property type="entry name" value="RPA1_DBD_C"/>
    <property type="match status" value="1"/>
</dbReference>
<evidence type="ECO:0000259" key="13">
    <source>
        <dbReference type="Pfam" id="PF08646"/>
    </source>
</evidence>
<accession>A0A8J6CD51</accession>
<evidence type="ECO:0000256" key="4">
    <source>
        <dbReference type="ARBA" id="ARBA00022723"/>
    </source>
</evidence>
<dbReference type="Pfam" id="PF01336">
    <property type="entry name" value="tRNA_anti-codon"/>
    <property type="match status" value="1"/>
</dbReference>
<dbReference type="InterPro" id="IPR047192">
    <property type="entry name" value="Euk_RPA1_DBD_C"/>
</dbReference>
<feature type="compositionally biased region" description="Low complexity" evidence="10">
    <location>
        <begin position="141"/>
        <end position="173"/>
    </location>
</feature>
<dbReference type="GO" id="GO:0006310">
    <property type="term" value="P:DNA recombination"/>
    <property type="evidence" value="ECO:0007669"/>
    <property type="project" value="InterPro"/>
</dbReference>
<evidence type="ECO:0000256" key="3">
    <source>
        <dbReference type="ARBA" id="ARBA00022705"/>
    </source>
</evidence>
<dbReference type="GO" id="GO:0003713">
    <property type="term" value="F:transcription coactivator activity"/>
    <property type="evidence" value="ECO:0007669"/>
    <property type="project" value="TreeGrafter"/>
</dbReference>
<evidence type="ECO:0000313" key="16">
    <source>
        <dbReference type="Proteomes" id="UP000751190"/>
    </source>
</evidence>
<dbReference type="InterPro" id="IPR004591">
    <property type="entry name" value="Rfa1"/>
</dbReference>
<evidence type="ECO:0000256" key="6">
    <source>
        <dbReference type="ARBA" id="ARBA00022833"/>
    </source>
</evidence>
<dbReference type="GO" id="GO:0003677">
    <property type="term" value="F:DNA binding"/>
    <property type="evidence" value="ECO:0007669"/>
    <property type="project" value="UniProtKB-KW"/>
</dbReference>
<evidence type="ECO:0000256" key="5">
    <source>
        <dbReference type="ARBA" id="ARBA00022771"/>
    </source>
</evidence>
<evidence type="ECO:0000259" key="11">
    <source>
        <dbReference type="Pfam" id="PF01336"/>
    </source>
</evidence>
<feature type="region of interest" description="Disordered" evidence="10">
    <location>
        <begin position="110"/>
        <end position="184"/>
    </location>
</feature>
<dbReference type="PANTHER" id="PTHR46007">
    <property type="entry name" value="MEDIATOR OF RNA POLYMERASE II TRANSCRIPTION SUBUNIT 12"/>
    <property type="match status" value="1"/>
</dbReference>
<dbReference type="GO" id="GO:0045944">
    <property type="term" value="P:positive regulation of transcription by RNA polymerase II"/>
    <property type="evidence" value="ECO:0007669"/>
    <property type="project" value="TreeGrafter"/>
</dbReference>
<evidence type="ECO:0000256" key="7">
    <source>
        <dbReference type="ARBA" id="ARBA00023125"/>
    </source>
</evidence>
<comment type="similarity">
    <text evidence="2 9">Belongs to the replication factor A protein 1 family.</text>
</comment>
<dbReference type="OrthoDB" id="1751331at2759"/>
<keyword evidence="6 9" id="KW-0862">Zinc</keyword>
<dbReference type="GO" id="GO:0008270">
    <property type="term" value="F:zinc ion binding"/>
    <property type="evidence" value="ECO:0007669"/>
    <property type="project" value="UniProtKB-KW"/>
</dbReference>
<dbReference type="OMA" id="CATISFM"/>
<dbReference type="Gene3D" id="2.40.50.140">
    <property type="entry name" value="Nucleic acid-binding proteins"/>
    <property type="match status" value="4"/>
</dbReference>
<feature type="compositionally biased region" description="Low complexity" evidence="10">
    <location>
        <begin position="254"/>
        <end position="282"/>
    </location>
</feature>
<dbReference type="Proteomes" id="UP000751190">
    <property type="component" value="Unassembled WGS sequence"/>
</dbReference>
<dbReference type="GO" id="GO:0006281">
    <property type="term" value="P:DNA repair"/>
    <property type="evidence" value="ECO:0007669"/>
    <property type="project" value="InterPro"/>
</dbReference>
<name>A0A8J6CD51_DIALT</name>
<dbReference type="CDD" id="cd04475">
    <property type="entry name" value="RPA1_DBD_B"/>
    <property type="match status" value="1"/>
</dbReference>
<dbReference type="FunFam" id="2.40.50.140:FF:000041">
    <property type="entry name" value="Replication protein A subunit"/>
    <property type="match status" value="1"/>
</dbReference>
<dbReference type="NCBIfam" id="TIGR00617">
    <property type="entry name" value="rpa1"/>
    <property type="match status" value="1"/>
</dbReference>
<protein>
    <recommendedName>
        <fullName evidence="9">Replication protein A subunit</fullName>
    </recommendedName>
</protein>
<dbReference type="InterPro" id="IPR007199">
    <property type="entry name" value="Rep_factor-A_N"/>
</dbReference>
<reference evidence="15" key="1">
    <citation type="submission" date="2021-05" db="EMBL/GenBank/DDBJ databases">
        <title>The genome of the haptophyte Pavlova lutheri (Diacronema luteri, Pavlovales) - a model for lipid biosynthesis in eukaryotic algae.</title>
        <authorList>
            <person name="Hulatt C.J."/>
            <person name="Posewitz M.C."/>
        </authorList>
    </citation>
    <scope>NUCLEOTIDE SEQUENCE</scope>
    <source>
        <strain evidence="15">NIVA-4/92</strain>
    </source>
</reference>
<dbReference type="InterPro" id="IPR012340">
    <property type="entry name" value="NA-bd_OB-fold"/>
</dbReference>
<proteinExistence type="inferred from homology"/>
<dbReference type="InterPro" id="IPR051647">
    <property type="entry name" value="Mediator_comp_sub12"/>
</dbReference>
<dbReference type="CDD" id="cd04474">
    <property type="entry name" value="RPA1_DBD_A"/>
    <property type="match status" value="1"/>
</dbReference>
<evidence type="ECO:0000259" key="14">
    <source>
        <dbReference type="Pfam" id="PF16900"/>
    </source>
</evidence>
<keyword evidence="7 9" id="KW-0238">DNA-binding</keyword>
<dbReference type="SUPFAM" id="SSF50249">
    <property type="entry name" value="Nucleic acid-binding proteins"/>
    <property type="match status" value="4"/>
</dbReference>
<comment type="subcellular location">
    <subcellularLocation>
        <location evidence="1 9">Nucleus</location>
    </subcellularLocation>
</comment>
<dbReference type="InterPro" id="IPR031657">
    <property type="entry name" value="REPA_OB_2"/>
</dbReference>
<sequence length="749" mass="80767">MLTENGVLDMRNGTSARGQVVQLIDVRRVQSATVAPAGGNERYRLVISDGKFFQQAMVATSLHAQMQDVRPNAVMSVDAWTPNQVSGRIIIVIMGFTVLDADYGSRIGNPQPVEAAGDSAAARAPTGGPQPGGPQPGGPQPGAVYAQQPAPLAGYAPQPHAAPPAQQQPQPWQNGSGYGGAYNQQPPQLVQYAQAQQQPPAQQQQQWAQQQPQLQQPWQQQQQPQLQQQYAQAQMQQQPVQQQQQQWAQQQQQQQMQQPPAQHWQQQQQMQQMHQPQQQQQLFGGAGGHGAVARSSEDAITMPISAINPYQNRWAIKGRVTQKGAKKTYTNARGEGNLFSFTLCDADGDIRLTCFNEVALRLHAAVNVGELLLVKNGQVKAANEKFNNTSSRYEVTLGPSSEVVPISDPHAASSIPAGHWLIVPIAALAAMDGAEGATGANAPPSRGVDVLGVLLSVGESSTFTSKAGKELTKRVVEIADDSNHSIELTIWGELATTFAGGPGDVVVAKGARLSAWNGKSLSSSFDGDVFLHPQHEKAPRVKAWYDGGGASSVIALSSSGGGAGGGGGGGGARRTIGDALAAGLGASKERPDLWSVQATVLLIKSSRELWYTSCPKCKKKVSGDDAQLWSCEACGWQGPECVRRYIGRFQISDADASLWVNAYDEVLTELLAMSADDLCRLKDVDERAYEAHLKEHSFDTFVFGMRSVLDEWNNEARVKHGAVSMKRINFEMEARAMLETIKLEAIKLR</sequence>
<comment type="caution">
    <text evidence="15">The sequence shown here is derived from an EMBL/GenBank/DDBJ whole genome shotgun (WGS) entry which is preliminary data.</text>
</comment>
<keyword evidence="4 9" id="KW-0479">Metal-binding</keyword>
<dbReference type="GO" id="GO:0016592">
    <property type="term" value="C:mediator complex"/>
    <property type="evidence" value="ECO:0007669"/>
    <property type="project" value="TreeGrafter"/>
</dbReference>
<evidence type="ECO:0000313" key="15">
    <source>
        <dbReference type="EMBL" id="KAG8463178.1"/>
    </source>
</evidence>
<organism evidence="15 16">
    <name type="scientific">Diacronema lutheri</name>
    <name type="common">Unicellular marine alga</name>
    <name type="synonym">Monochrysis lutheri</name>
    <dbReference type="NCBI Taxonomy" id="2081491"/>
    <lineage>
        <taxon>Eukaryota</taxon>
        <taxon>Haptista</taxon>
        <taxon>Haptophyta</taxon>
        <taxon>Pavlovophyceae</taxon>
        <taxon>Pavlovales</taxon>
        <taxon>Pavlovaceae</taxon>
        <taxon>Diacronema</taxon>
    </lineage>
</organism>